<sequence>MFLSSIVNNAKRLAPIVRAMSSQSGPLVDLTVDNYGVAVLTMQRPPVNSLNLDMIKELSKSLDEVEKSKSKGLILTSSSPTVFSAGLDIMEMYKPDLKRAEEFWTTLQDVYFKLFDSNFVTTAAINGHAPGGGCLLSMSCEYRVMVSGKFTIGLNETALGIVAPTWFMDTMCHTIPIREAEYALTTARMFTSDEALKVRLIDETATNKADAISKCKDFIEKFENIPPLARSITKQKIRQGPIQRLRQNRKADLDEFLSNLKHPKVQQSLETYIQILKMKSSKN</sequence>
<comment type="caution">
    <text evidence="17">The sequence shown here is derived from an EMBL/GenBank/DDBJ whole genome shotgun (WGS) entry which is preliminary data.</text>
</comment>
<dbReference type="GO" id="GO:0006635">
    <property type="term" value="P:fatty acid beta-oxidation"/>
    <property type="evidence" value="ECO:0007669"/>
    <property type="project" value="TreeGrafter"/>
</dbReference>
<comment type="catalytic activity">
    <reaction evidence="11">
        <text>(2E)-tetradecenoyl-CoA = (3Z)-tetradecenoyl-CoA</text>
        <dbReference type="Rhea" id="RHEA:29847"/>
        <dbReference type="ChEBI" id="CHEBI:61405"/>
        <dbReference type="ChEBI" id="CHEBI:61968"/>
    </reaction>
    <physiologicalReaction direction="right-to-left" evidence="11">
        <dbReference type="Rhea" id="RHEA:29849"/>
    </physiologicalReaction>
</comment>
<comment type="catalytic activity">
    <reaction evidence="10">
        <text>(3Z)-decenoyl-CoA = (2E)-decenoyl-CoA</text>
        <dbReference type="Rhea" id="RHEA:77195"/>
        <dbReference type="ChEBI" id="CHEBI:61406"/>
        <dbReference type="ChEBI" id="CHEBI:195601"/>
    </reaction>
    <physiologicalReaction direction="left-to-right" evidence="10">
        <dbReference type="Rhea" id="RHEA:77196"/>
    </physiologicalReaction>
</comment>
<comment type="subcellular location">
    <subcellularLocation>
        <location evidence="1">Mitochondrion matrix</location>
    </subcellularLocation>
</comment>
<dbReference type="AlphaFoldDB" id="A0AAU9TXB1"/>
<dbReference type="GO" id="GO:0005759">
    <property type="term" value="C:mitochondrial matrix"/>
    <property type="evidence" value="ECO:0007669"/>
    <property type="project" value="UniProtKB-SubCell"/>
</dbReference>
<comment type="pathway">
    <text evidence="2">Lipid metabolism; fatty acid beta-oxidation.</text>
</comment>
<keyword evidence="4" id="KW-0276">Fatty acid metabolism</keyword>
<evidence type="ECO:0000256" key="4">
    <source>
        <dbReference type="ARBA" id="ARBA00022832"/>
    </source>
</evidence>
<evidence type="ECO:0000256" key="14">
    <source>
        <dbReference type="ARBA" id="ARBA00056147"/>
    </source>
</evidence>
<proteinExistence type="predicted"/>
<gene>
    <name evidence="17" type="ORF">EEDITHA_LOCUS6848</name>
</gene>
<comment type="subunit">
    <text evidence="3">Homotrimer.</text>
</comment>
<dbReference type="Gene3D" id="6.10.250.170">
    <property type="match status" value="1"/>
</dbReference>
<name>A0AAU9TXB1_EUPED</name>
<keyword evidence="7" id="KW-0443">Lipid metabolism</keyword>
<evidence type="ECO:0000256" key="5">
    <source>
        <dbReference type="ARBA" id="ARBA00022946"/>
    </source>
</evidence>
<evidence type="ECO:0000256" key="2">
    <source>
        <dbReference type="ARBA" id="ARBA00005005"/>
    </source>
</evidence>
<dbReference type="GO" id="GO:0004165">
    <property type="term" value="F:delta(3)-delta(2)-enoyl-CoA isomerase activity"/>
    <property type="evidence" value="ECO:0007669"/>
    <property type="project" value="UniProtKB-EC"/>
</dbReference>
<comment type="catalytic activity">
    <reaction evidence="12">
        <text>(3Z)-dodecenoyl-CoA = (2E)-dodecenoyl-CoA</text>
        <dbReference type="Rhea" id="RHEA:23716"/>
        <dbReference type="ChEBI" id="CHEBI:57330"/>
        <dbReference type="ChEBI" id="CHEBI:58543"/>
        <dbReference type="EC" id="5.3.3.8"/>
    </reaction>
    <physiologicalReaction direction="left-to-right" evidence="12">
        <dbReference type="Rhea" id="RHEA:23717"/>
    </physiologicalReaction>
</comment>
<evidence type="ECO:0000256" key="13">
    <source>
        <dbReference type="ARBA" id="ARBA00052542"/>
    </source>
</evidence>
<keyword evidence="18" id="KW-1185">Reference proteome</keyword>
<keyword evidence="6" id="KW-0007">Acetylation</keyword>
<evidence type="ECO:0000256" key="16">
    <source>
        <dbReference type="ARBA" id="ARBA00083575"/>
    </source>
</evidence>
<evidence type="ECO:0000313" key="17">
    <source>
        <dbReference type="EMBL" id="CAH2090942.1"/>
    </source>
</evidence>
<dbReference type="PANTHER" id="PTHR11941:SF45">
    <property type="entry name" value="ENOYL-COA DELTA ISOMERASE 1, MITOCHONDRIAL"/>
    <property type="match status" value="1"/>
</dbReference>
<evidence type="ECO:0000256" key="10">
    <source>
        <dbReference type="ARBA" id="ARBA00050938"/>
    </source>
</evidence>
<dbReference type="SUPFAM" id="SSF52096">
    <property type="entry name" value="ClpP/crotonase"/>
    <property type="match status" value="1"/>
</dbReference>
<dbReference type="InterPro" id="IPR001753">
    <property type="entry name" value="Enoyl-CoA_hydra/iso"/>
</dbReference>
<dbReference type="InterPro" id="IPR029045">
    <property type="entry name" value="ClpP/crotonase-like_dom_sf"/>
</dbReference>
<comment type="function">
    <text evidence="14">Key enzyme of fatty acid beta-oxidation. Able to isomerize both 3-cis (3Z) and 3-trans (3E) double bonds into the 2-trans (2E) form in a range of enoyl-CoA species, with a preference for (3Z)-enoyl-CoAs over (3E)-enoyl-CoAs. The catalytic efficiency of this enzyme is not affected by the fatty acyl chain length.</text>
</comment>
<dbReference type="CDD" id="cd06558">
    <property type="entry name" value="crotonase-like"/>
    <property type="match status" value="1"/>
</dbReference>
<organism evidence="17 18">
    <name type="scientific">Euphydryas editha</name>
    <name type="common">Edith's checkerspot</name>
    <dbReference type="NCBI Taxonomy" id="104508"/>
    <lineage>
        <taxon>Eukaryota</taxon>
        <taxon>Metazoa</taxon>
        <taxon>Ecdysozoa</taxon>
        <taxon>Arthropoda</taxon>
        <taxon>Hexapoda</taxon>
        <taxon>Insecta</taxon>
        <taxon>Pterygota</taxon>
        <taxon>Neoptera</taxon>
        <taxon>Endopterygota</taxon>
        <taxon>Lepidoptera</taxon>
        <taxon>Glossata</taxon>
        <taxon>Ditrysia</taxon>
        <taxon>Papilionoidea</taxon>
        <taxon>Nymphalidae</taxon>
        <taxon>Nymphalinae</taxon>
        <taxon>Euphydryas</taxon>
    </lineage>
</organism>
<dbReference type="EMBL" id="CAKOGL010000010">
    <property type="protein sequence ID" value="CAH2090942.1"/>
    <property type="molecule type" value="Genomic_DNA"/>
</dbReference>
<keyword evidence="5" id="KW-0809">Transit peptide</keyword>
<evidence type="ECO:0000256" key="15">
    <source>
        <dbReference type="ARBA" id="ARBA00068317"/>
    </source>
</evidence>
<dbReference type="PANTHER" id="PTHR11941">
    <property type="entry name" value="ENOYL-COA HYDRATASE-RELATED"/>
    <property type="match status" value="1"/>
</dbReference>
<evidence type="ECO:0000256" key="12">
    <source>
        <dbReference type="ARBA" id="ARBA00052376"/>
    </source>
</evidence>
<dbReference type="Pfam" id="PF00378">
    <property type="entry name" value="ECH_1"/>
    <property type="match status" value="1"/>
</dbReference>
<evidence type="ECO:0000313" key="18">
    <source>
        <dbReference type="Proteomes" id="UP001153954"/>
    </source>
</evidence>
<evidence type="ECO:0000256" key="3">
    <source>
        <dbReference type="ARBA" id="ARBA00011233"/>
    </source>
</evidence>
<evidence type="ECO:0000256" key="7">
    <source>
        <dbReference type="ARBA" id="ARBA00023098"/>
    </source>
</evidence>
<protein>
    <recommendedName>
        <fullName evidence="15">Enoyl-CoA delta isomerase 1, mitochondrial</fullName>
    </recommendedName>
    <alternativeName>
        <fullName evidence="16">3,2-trans-enoyl-CoA isomerase</fullName>
    </alternativeName>
</protein>
<dbReference type="Gene3D" id="3.90.226.10">
    <property type="entry name" value="2-enoyl-CoA Hydratase, Chain A, domain 1"/>
    <property type="match status" value="1"/>
</dbReference>
<dbReference type="Proteomes" id="UP001153954">
    <property type="component" value="Unassembled WGS sequence"/>
</dbReference>
<keyword evidence="9" id="KW-0413">Isomerase</keyword>
<evidence type="ECO:0000256" key="8">
    <source>
        <dbReference type="ARBA" id="ARBA00023128"/>
    </source>
</evidence>
<accession>A0AAU9TXB1</accession>
<comment type="catalytic activity">
    <reaction evidence="13">
        <text>(3Z)-octenoyl-CoA = (2E)-octenoyl-CoA</text>
        <dbReference type="Rhea" id="RHEA:46044"/>
        <dbReference type="ChEBI" id="CHEBI:62242"/>
        <dbReference type="ChEBI" id="CHEBI:85640"/>
    </reaction>
    <physiologicalReaction direction="left-to-right" evidence="13">
        <dbReference type="Rhea" id="RHEA:46045"/>
    </physiologicalReaction>
</comment>
<dbReference type="FunFam" id="3.90.226.10:FF:000034">
    <property type="entry name" value="Enoyl-CoA delta isomerase 1"/>
    <property type="match status" value="1"/>
</dbReference>
<evidence type="ECO:0000256" key="6">
    <source>
        <dbReference type="ARBA" id="ARBA00022990"/>
    </source>
</evidence>
<reference evidence="17" key="1">
    <citation type="submission" date="2022-03" db="EMBL/GenBank/DDBJ databases">
        <authorList>
            <person name="Tunstrom K."/>
        </authorList>
    </citation>
    <scope>NUCLEOTIDE SEQUENCE</scope>
</reference>
<evidence type="ECO:0000256" key="1">
    <source>
        <dbReference type="ARBA" id="ARBA00004305"/>
    </source>
</evidence>
<evidence type="ECO:0000256" key="11">
    <source>
        <dbReference type="ARBA" id="ARBA00051293"/>
    </source>
</evidence>
<evidence type="ECO:0000256" key="9">
    <source>
        <dbReference type="ARBA" id="ARBA00023235"/>
    </source>
</evidence>
<keyword evidence="8" id="KW-0496">Mitochondrion</keyword>